<proteinExistence type="predicted"/>
<protein>
    <submittedName>
        <fullName evidence="3">Co-chaperonin GroES</fullName>
    </submittedName>
</protein>
<feature type="coiled-coil region" evidence="2">
    <location>
        <begin position="9"/>
        <end position="36"/>
    </location>
</feature>
<gene>
    <name evidence="3" type="primary">groES</name>
</gene>
<dbReference type="SMART" id="SM00883">
    <property type="entry name" value="Cpn10"/>
    <property type="match status" value="1"/>
</dbReference>
<evidence type="ECO:0000313" key="3">
    <source>
        <dbReference type="EMBL" id="ASN63251.1"/>
    </source>
</evidence>
<accession>A0A221S2W2</accession>
<keyword evidence="2" id="KW-0175">Coiled coil</keyword>
<reference evidence="3" key="1">
    <citation type="submission" date="2016-03" db="EMBL/GenBank/DDBJ databases">
        <title>Novel chaperonins are prevalent in the virioplankton and link to viral biology and ecology.</title>
        <authorList>
            <person name="Marine R.L."/>
            <person name="Nasko D.J."/>
            <person name="Polson S.W."/>
            <person name="Wommack K.E."/>
        </authorList>
    </citation>
    <scope>NUCLEOTIDE SEQUENCE</scope>
</reference>
<evidence type="ECO:0000256" key="2">
    <source>
        <dbReference type="SAM" id="Coils"/>
    </source>
</evidence>
<evidence type="ECO:0000256" key="1">
    <source>
        <dbReference type="ARBA" id="ARBA00023186"/>
    </source>
</evidence>
<name>A0A221S2W2_9VIRU</name>
<dbReference type="InterPro" id="IPR011032">
    <property type="entry name" value="GroES-like_sf"/>
</dbReference>
<dbReference type="InterPro" id="IPR020818">
    <property type="entry name" value="Chaperonin_GroES"/>
</dbReference>
<dbReference type="EMBL" id="KU970566">
    <property type="protein sequence ID" value="ASN63160.1"/>
    <property type="molecule type" value="Genomic_DNA"/>
</dbReference>
<sequence length="162" mass="18080">MTEAAKLDLDAISKGIEEMTKKSEEAKAEKPNLADAYVDKPRLDPSKIEGSLLDRMPAPTGWRILILPYQGKSKTAGGIFIPSEVQEKSNISTQVGYVLKIGPLAYKDTSKFPSGPWCKEKQWVMFARYAGSRFQIDGGEVRILNDDEILATILDPEDIHYF</sequence>
<dbReference type="GO" id="GO:0044183">
    <property type="term" value="F:protein folding chaperone"/>
    <property type="evidence" value="ECO:0007669"/>
    <property type="project" value="InterPro"/>
</dbReference>
<dbReference type="EMBL" id="KU970657">
    <property type="protein sequence ID" value="ASN63251.1"/>
    <property type="molecule type" value="Genomic_DNA"/>
</dbReference>
<dbReference type="Gene3D" id="2.30.33.40">
    <property type="entry name" value="GroES chaperonin"/>
    <property type="match status" value="1"/>
</dbReference>
<organism evidence="3">
    <name type="scientific">uncultured virus</name>
    <dbReference type="NCBI Taxonomy" id="340016"/>
    <lineage>
        <taxon>Viruses</taxon>
        <taxon>environmental samples</taxon>
    </lineage>
</organism>
<dbReference type="CDD" id="cd00320">
    <property type="entry name" value="cpn10"/>
    <property type="match status" value="1"/>
</dbReference>
<dbReference type="SUPFAM" id="SSF50129">
    <property type="entry name" value="GroES-like"/>
    <property type="match status" value="1"/>
</dbReference>
<keyword evidence="1" id="KW-0143">Chaperone</keyword>
<dbReference type="InterPro" id="IPR037124">
    <property type="entry name" value="Chaperonin_GroES_sf"/>
</dbReference>
<dbReference type="GO" id="GO:0005524">
    <property type="term" value="F:ATP binding"/>
    <property type="evidence" value="ECO:0007669"/>
    <property type="project" value="InterPro"/>
</dbReference>
<dbReference type="Pfam" id="PF00166">
    <property type="entry name" value="Cpn10"/>
    <property type="match status" value="1"/>
</dbReference>